<proteinExistence type="predicted"/>
<dbReference type="InterPro" id="IPR049258">
    <property type="entry name" value="ODAD1_CC"/>
</dbReference>
<feature type="compositionally biased region" description="Acidic residues" evidence="3">
    <location>
        <begin position="390"/>
        <end position="400"/>
    </location>
</feature>
<dbReference type="PANTHER" id="PTHR21694">
    <property type="entry name" value="COILED-COIL DOMAIN-CONTAINING PROTEIN 63"/>
    <property type="match status" value="1"/>
</dbReference>
<dbReference type="InterPro" id="IPR051876">
    <property type="entry name" value="ODA-DC/CCD"/>
</dbReference>
<dbReference type="Pfam" id="PF21773">
    <property type="entry name" value="ODAD1_CC"/>
    <property type="match status" value="1"/>
</dbReference>
<dbReference type="PANTHER" id="PTHR21694:SF18">
    <property type="entry name" value="COILED-COIL DOMAIN-CONTAINING PROTEIN 63"/>
    <property type="match status" value="1"/>
</dbReference>
<keyword evidence="6" id="KW-1185">Reference proteome</keyword>
<dbReference type="EMBL" id="BGPR01004011">
    <property type="protein sequence ID" value="GBM94922.1"/>
    <property type="molecule type" value="Genomic_DNA"/>
</dbReference>
<gene>
    <name evidence="5" type="ORF">AVEN_69274_1</name>
</gene>
<comment type="caution">
    <text evidence="5">The sequence shown here is derived from an EMBL/GenBank/DDBJ whole genome shotgun (WGS) entry which is preliminary data.</text>
</comment>
<feature type="coiled-coil region" evidence="2">
    <location>
        <begin position="204"/>
        <end position="277"/>
    </location>
</feature>
<evidence type="ECO:0000313" key="6">
    <source>
        <dbReference type="Proteomes" id="UP000499080"/>
    </source>
</evidence>
<feature type="region of interest" description="Disordered" evidence="3">
    <location>
        <begin position="389"/>
        <end position="410"/>
    </location>
</feature>
<sequence>MRNEYAKKKRAVPLKAPEFVLLDNMSNKMNQIEKRICSLQHENKEIRESIMDLRIFLKQYKKFEKEFCEKSGDMTDEAQMHLDRAVSTYEEREECINRRNIYQDRCSQDLRKAAINENALNLILEKTQKFEDFGDLQKKERSDSRIATTGELIEQGITGLEPELNRVQDLHSAIVASSGRATPEEMDEHFKLTDDQANSKFSYLEELLEMIHRTQNTIDELREKNRELLMGLSSQERRLRWEIREAQLKAKESKNEADAATESMAEARSELDTLLEKVRSLYLICGSEEMTIPSAEQKNEEADTSEIPQVQGIENEEIDDSNALEFNEQIEKKILEYLLLIEYIRMKVSETETYKSKPDLRSISDMHREDVVLPLDQLKSKAVAAVAEIESGESTDDDDSTVSKKGKKKA</sequence>
<feature type="domain" description="ODAD1 central coiled coil region" evidence="4">
    <location>
        <begin position="24"/>
        <end position="289"/>
    </location>
</feature>
<reference evidence="5 6" key="1">
    <citation type="journal article" date="2019" name="Sci. Rep.">
        <title>Orb-weaving spider Araneus ventricosus genome elucidates the spidroin gene catalogue.</title>
        <authorList>
            <person name="Kono N."/>
            <person name="Nakamura H."/>
            <person name="Ohtoshi R."/>
            <person name="Moran D.A.P."/>
            <person name="Shinohara A."/>
            <person name="Yoshida Y."/>
            <person name="Fujiwara M."/>
            <person name="Mori M."/>
            <person name="Tomita M."/>
            <person name="Arakawa K."/>
        </authorList>
    </citation>
    <scope>NUCLEOTIDE SEQUENCE [LARGE SCALE GENOMIC DNA]</scope>
</reference>
<dbReference type="Proteomes" id="UP000499080">
    <property type="component" value="Unassembled WGS sequence"/>
</dbReference>
<evidence type="ECO:0000256" key="3">
    <source>
        <dbReference type="SAM" id="MobiDB-lite"/>
    </source>
</evidence>
<dbReference type="OrthoDB" id="6435400at2759"/>
<dbReference type="AlphaFoldDB" id="A0A4Y2K0C4"/>
<protein>
    <recommendedName>
        <fullName evidence="4">ODAD1 central coiled coil region domain-containing protein</fullName>
    </recommendedName>
</protein>
<evidence type="ECO:0000259" key="4">
    <source>
        <dbReference type="Pfam" id="PF21773"/>
    </source>
</evidence>
<accession>A0A4Y2K0C4</accession>
<evidence type="ECO:0000256" key="2">
    <source>
        <dbReference type="SAM" id="Coils"/>
    </source>
</evidence>
<evidence type="ECO:0000313" key="5">
    <source>
        <dbReference type="EMBL" id="GBM94922.1"/>
    </source>
</evidence>
<keyword evidence="1 2" id="KW-0175">Coiled coil</keyword>
<organism evidence="5 6">
    <name type="scientific">Araneus ventricosus</name>
    <name type="common">Orbweaver spider</name>
    <name type="synonym">Epeira ventricosa</name>
    <dbReference type="NCBI Taxonomy" id="182803"/>
    <lineage>
        <taxon>Eukaryota</taxon>
        <taxon>Metazoa</taxon>
        <taxon>Ecdysozoa</taxon>
        <taxon>Arthropoda</taxon>
        <taxon>Chelicerata</taxon>
        <taxon>Arachnida</taxon>
        <taxon>Araneae</taxon>
        <taxon>Araneomorphae</taxon>
        <taxon>Entelegynae</taxon>
        <taxon>Araneoidea</taxon>
        <taxon>Araneidae</taxon>
        <taxon>Araneus</taxon>
    </lineage>
</organism>
<name>A0A4Y2K0C4_ARAVE</name>
<evidence type="ECO:0000256" key="1">
    <source>
        <dbReference type="ARBA" id="ARBA00023054"/>
    </source>
</evidence>